<evidence type="ECO:0000256" key="4">
    <source>
        <dbReference type="ARBA" id="ARBA00022729"/>
    </source>
</evidence>
<sequence>MTVPRRRAIALAGLATAGLVLAGCGTEQPAEDGGGITVVASTNTWGSVAEAVGGQRVQVESIINDPASDPHSYESSPRDAAKVSDADLVVFNGGGYDGFMEQILSTAAEGKPVVEAVAGTGAEGAHDHAHDHEGHGAEQHAHEDHGAEHPAQEHEPEQGHDEHAEPEQGHDEQGHDHAGHEHANEHVWYDLHVMHEVARRIAVELAALDPAHAGEYHRNAGAFSSEVGRLEGRVGALADAHRGREVLVTEPIAHYLVEAAGLRDITPQSFVNAVEAESDPSAAAVAEIQDAVNSGRAAALVYNPQTASPVTRNIRAAAEDKGIPVVEMTETLPEGQSYVPWMRAQITALDDALNRSR</sequence>
<keyword evidence="4 6" id="KW-0732">Signal</keyword>
<dbReference type="PROSITE" id="PS51318">
    <property type="entry name" value="TAT"/>
    <property type="match status" value="1"/>
</dbReference>
<dbReference type="PANTHER" id="PTHR42953">
    <property type="entry name" value="HIGH-AFFINITY ZINC UPTAKE SYSTEM PROTEIN ZNUA-RELATED"/>
    <property type="match status" value="1"/>
</dbReference>
<evidence type="ECO:0000313" key="7">
    <source>
        <dbReference type="EMBL" id="MEY8041596.1"/>
    </source>
</evidence>
<reference evidence="7 8" key="1">
    <citation type="submission" date="2024-08" db="EMBL/GenBank/DDBJ databases">
        <title>Genome mining of Saccharopolyspora cebuensis PGLac3 from Nigerian medicinal plant.</title>
        <authorList>
            <person name="Ezeobiora C.E."/>
            <person name="Igbokwe N.H."/>
            <person name="Amin D.H."/>
            <person name="Mendie U.E."/>
        </authorList>
    </citation>
    <scope>NUCLEOTIDE SEQUENCE [LARGE SCALE GENOMIC DNA]</scope>
    <source>
        <strain evidence="7 8">PGLac3</strain>
    </source>
</reference>
<feature type="chain" id="PRO_5045415143" evidence="6">
    <location>
        <begin position="23"/>
        <end position="357"/>
    </location>
</feature>
<dbReference type="EMBL" id="JBGEHV010000039">
    <property type="protein sequence ID" value="MEY8041596.1"/>
    <property type="molecule type" value="Genomic_DNA"/>
</dbReference>
<feature type="region of interest" description="Disordered" evidence="5">
    <location>
        <begin position="122"/>
        <end position="179"/>
    </location>
</feature>
<feature type="compositionally biased region" description="Basic and acidic residues" evidence="5">
    <location>
        <begin position="124"/>
        <end position="179"/>
    </location>
</feature>
<comment type="caution">
    <text evidence="7">The sequence shown here is derived from an EMBL/GenBank/DDBJ whole genome shotgun (WGS) entry which is preliminary data.</text>
</comment>
<dbReference type="Gene3D" id="3.40.50.1980">
    <property type="entry name" value="Nitrogenase molybdenum iron protein domain"/>
    <property type="match status" value="2"/>
</dbReference>
<dbReference type="RefSeq" id="WP_345358902.1">
    <property type="nucleotide sequence ID" value="NZ_BAABII010000004.1"/>
</dbReference>
<dbReference type="Pfam" id="PF01297">
    <property type="entry name" value="ZnuA"/>
    <property type="match status" value="1"/>
</dbReference>
<keyword evidence="3" id="KW-0479">Metal-binding</keyword>
<dbReference type="InterPro" id="IPR050492">
    <property type="entry name" value="Bact_metal-bind_prot9"/>
</dbReference>
<protein>
    <submittedName>
        <fullName evidence="7">Metal ABC transporter solute-binding protein, Zn/Mn family</fullName>
    </submittedName>
</protein>
<dbReference type="PANTHER" id="PTHR42953:SF1">
    <property type="entry name" value="METAL-BINDING PROTEIN HI_0362-RELATED"/>
    <property type="match status" value="1"/>
</dbReference>
<accession>A0ABV4CKG1</accession>
<keyword evidence="8" id="KW-1185">Reference proteome</keyword>
<evidence type="ECO:0000256" key="5">
    <source>
        <dbReference type="SAM" id="MobiDB-lite"/>
    </source>
</evidence>
<evidence type="ECO:0000256" key="6">
    <source>
        <dbReference type="SAM" id="SignalP"/>
    </source>
</evidence>
<dbReference type="Proteomes" id="UP001564626">
    <property type="component" value="Unassembled WGS sequence"/>
</dbReference>
<feature type="signal peptide" evidence="6">
    <location>
        <begin position="1"/>
        <end position="22"/>
    </location>
</feature>
<dbReference type="SUPFAM" id="SSF53807">
    <property type="entry name" value="Helical backbone' metal receptor"/>
    <property type="match status" value="1"/>
</dbReference>
<keyword evidence="2" id="KW-0813">Transport</keyword>
<organism evidence="7 8">
    <name type="scientific">Saccharopolyspora cebuensis</name>
    <dbReference type="NCBI Taxonomy" id="418759"/>
    <lineage>
        <taxon>Bacteria</taxon>
        <taxon>Bacillati</taxon>
        <taxon>Actinomycetota</taxon>
        <taxon>Actinomycetes</taxon>
        <taxon>Pseudonocardiales</taxon>
        <taxon>Pseudonocardiaceae</taxon>
        <taxon>Saccharopolyspora</taxon>
    </lineage>
</organism>
<evidence type="ECO:0000256" key="2">
    <source>
        <dbReference type="ARBA" id="ARBA00022448"/>
    </source>
</evidence>
<dbReference type="PROSITE" id="PS51257">
    <property type="entry name" value="PROKAR_LIPOPROTEIN"/>
    <property type="match status" value="1"/>
</dbReference>
<evidence type="ECO:0000256" key="3">
    <source>
        <dbReference type="ARBA" id="ARBA00022723"/>
    </source>
</evidence>
<dbReference type="InterPro" id="IPR006127">
    <property type="entry name" value="ZnuA-like"/>
</dbReference>
<evidence type="ECO:0000313" key="8">
    <source>
        <dbReference type="Proteomes" id="UP001564626"/>
    </source>
</evidence>
<gene>
    <name evidence="7" type="ORF">AB8O55_19490</name>
</gene>
<dbReference type="InterPro" id="IPR006311">
    <property type="entry name" value="TAT_signal"/>
</dbReference>
<name>A0ABV4CKG1_9PSEU</name>
<comment type="subcellular location">
    <subcellularLocation>
        <location evidence="1">Cell envelope</location>
    </subcellularLocation>
</comment>
<evidence type="ECO:0000256" key="1">
    <source>
        <dbReference type="ARBA" id="ARBA00004196"/>
    </source>
</evidence>
<proteinExistence type="predicted"/>